<dbReference type="SUPFAM" id="SSF81321">
    <property type="entry name" value="Family A G protein-coupled receptor-like"/>
    <property type="match status" value="1"/>
</dbReference>
<evidence type="ECO:0000256" key="8">
    <source>
        <dbReference type="ARBA" id="ARBA00023224"/>
    </source>
</evidence>
<keyword evidence="5" id="KW-0297">G-protein coupled receptor</keyword>
<dbReference type="OrthoDB" id="5980076at2759"/>
<evidence type="ECO:0000256" key="2">
    <source>
        <dbReference type="ARBA" id="ARBA00022475"/>
    </source>
</evidence>
<feature type="transmembrane region" description="Helical" evidence="10">
    <location>
        <begin position="107"/>
        <end position="126"/>
    </location>
</feature>
<keyword evidence="7 11" id="KW-0675">Receptor</keyword>
<dbReference type="GO" id="GO:0004930">
    <property type="term" value="F:G protein-coupled receptor activity"/>
    <property type="evidence" value="ECO:0007669"/>
    <property type="project" value="UniProtKB-KW"/>
</dbReference>
<evidence type="ECO:0000256" key="5">
    <source>
        <dbReference type="ARBA" id="ARBA00023040"/>
    </source>
</evidence>
<proteinExistence type="predicted"/>
<feature type="transmembrane region" description="Helical" evidence="10">
    <location>
        <begin position="344"/>
        <end position="362"/>
    </location>
</feature>
<evidence type="ECO:0000256" key="4">
    <source>
        <dbReference type="ARBA" id="ARBA00022989"/>
    </source>
</evidence>
<evidence type="ECO:0000256" key="10">
    <source>
        <dbReference type="SAM" id="Phobius"/>
    </source>
</evidence>
<feature type="transmembrane region" description="Helical" evidence="10">
    <location>
        <begin position="67"/>
        <end position="87"/>
    </location>
</feature>
<feature type="region of interest" description="Disordered" evidence="9">
    <location>
        <begin position="225"/>
        <end position="249"/>
    </location>
</feature>
<dbReference type="EMBL" id="CACRXK020017813">
    <property type="protein sequence ID" value="CAB4031668.1"/>
    <property type="molecule type" value="Genomic_DNA"/>
</dbReference>
<dbReference type="InterPro" id="IPR017452">
    <property type="entry name" value="GPCR_Rhodpsn_7TM"/>
</dbReference>
<evidence type="ECO:0000256" key="7">
    <source>
        <dbReference type="ARBA" id="ARBA00023170"/>
    </source>
</evidence>
<protein>
    <submittedName>
        <fullName evidence="11">G- coupled receptor 161-like</fullName>
    </submittedName>
</protein>
<comment type="subcellular location">
    <subcellularLocation>
        <location evidence="1">Cell membrane</location>
        <topology evidence="1">Multi-pass membrane protein</topology>
    </subcellularLocation>
</comment>
<dbReference type="Gene3D" id="1.20.1070.10">
    <property type="entry name" value="Rhodopsin 7-helix transmembrane proteins"/>
    <property type="match status" value="1"/>
</dbReference>
<sequence length="402" mass="45421">MDPFSDSNHSTRDFDTWFTENSSRNLTRKSLQTLALSLTLFLTIVGNGSVVLVLVKNFSIKNVPNMLLFCLIMINLAIGAINLPFAVISTAMDEWLFGEVWCEISGFLNQFLTSTSNVMVTVVAIYRYQAIANTFSAQITYRGAKWITAFAWFYSLVFAIPPLFGWNSYQYSDTKGFCTLSWQDGGAGMAYTVLVVLSCFVLPFVAIVFMYVRIGVITRYNSKTMRANPTSSSSLSSSKTQASDVTRHDVTSNVHRRDVSRHDCTNDVTRHDATGHDAIRRSRDNDRMTKRNISGSRDSITESKTITSVSYVIVTYGLFLAPYYVMNIASAMSQDALSPEVDFIVAWLHYCHASVVAVVYGYNNRRIRSFLKQLPWWPKRSGCMTSHDERYETTPYAVDYRA</sequence>
<keyword evidence="12" id="KW-1185">Reference proteome</keyword>
<keyword evidence="3 10" id="KW-0812">Transmembrane</keyword>
<evidence type="ECO:0000256" key="3">
    <source>
        <dbReference type="ARBA" id="ARBA00022692"/>
    </source>
</evidence>
<keyword evidence="8" id="KW-0807">Transducer</keyword>
<reference evidence="11" key="1">
    <citation type="submission" date="2020-04" db="EMBL/GenBank/DDBJ databases">
        <authorList>
            <person name="Alioto T."/>
            <person name="Alioto T."/>
            <person name="Gomez Garrido J."/>
        </authorList>
    </citation>
    <scope>NUCLEOTIDE SEQUENCE</scope>
    <source>
        <strain evidence="11">A484AB</strain>
    </source>
</reference>
<evidence type="ECO:0000313" key="11">
    <source>
        <dbReference type="EMBL" id="CAB4031668.1"/>
    </source>
</evidence>
<accession>A0A7D9LJH0</accession>
<dbReference type="PROSITE" id="PS50262">
    <property type="entry name" value="G_PROTEIN_RECEP_F1_2"/>
    <property type="match status" value="1"/>
</dbReference>
<keyword evidence="6 10" id="KW-0472">Membrane</keyword>
<evidence type="ECO:0000256" key="1">
    <source>
        <dbReference type="ARBA" id="ARBA00004651"/>
    </source>
</evidence>
<evidence type="ECO:0000256" key="9">
    <source>
        <dbReference type="SAM" id="MobiDB-lite"/>
    </source>
</evidence>
<feature type="transmembrane region" description="Helical" evidence="10">
    <location>
        <begin position="34"/>
        <end position="55"/>
    </location>
</feature>
<dbReference type="AlphaFoldDB" id="A0A7D9LJH0"/>
<dbReference type="Proteomes" id="UP001152795">
    <property type="component" value="Unassembled WGS sequence"/>
</dbReference>
<dbReference type="CDD" id="cd00637">
    <property type="entry name" value="7tm_classA_rhodopsin-like"/>
    <property type="match status" value="1"/>
</dbReference>
<dbReference type="PANTHER" id="PTHR22752">
    <property type="entry name" value="G PROTEIN-COUPLED RECEPTOR"/>
    <property type="match status" value="1"/>
</dbReference>
<evidence type="ECO:0000313" key="12">
    <source>
        <dbReference type="Proteomes" id="UP001152795"/>
    </source>
</evidence>
<dbReference type="GO" id="GO:0005886">
    <property type="term" value="C:plasma membrane"/>
    <property type="evidence" value="ECO:0007669"/>
    <property type="project" value="UniProtKB-SubCell"/>
</dbReference>
<keyword evidence="4 10" id="KW-1133">Transmembrane helix</keyword>
<feature type="transmembrane region" description="Helical" evidence="10">
    <location>
        <begin position="189"/>
        <end position="212"/>
    </location>
</feature>
<evidence type="ECO:0000256" key="6">
    <source>
        <dbReference type="ARBA" id="ARBA00023136"/>
    </source>
</evidence>
<feature type="transmembrane region" description="Helical" evidence="10">
    <location>
        <begin position="146"/>
        <end position="169"/>
    </location>
</feature>
<gene>
    <name evidence="11" type="ORF">PACLA_8A000270</name>
</gene>
<comment type="caution">
    <text evidence="11">The sequence shown here is derived from an EMBL/GenBank/DDBJ whole genome shotgun (WGS) entry which is preliminary data.</text>
</comment>
<dbReference type="Pfam" id="PF00001">
    <property type="entry name" value="7tm_1"/>
    <property type="match status" value="1"/>
</dbReference>
<organism evidence="11 12">
    <name type="scientific">Paramuricea clavata</name>
    <name type="common">Red gorgonian</name>
    <name type="synonym">Violescent sea-whip</name>
    <dbReference type="NCBI Taxonomy" id="317549"/>
    <lineage>
        <taxon>Eukaryota</taxon>
        <taxon>Metazoa</taxon>
        <taxon>Cnidaria</taxon>
        <taxon>Anthozoa</taxon>
        <taxon>Octocorallia</taxon>
        <taxon>Malacalcyonacea</taxon>
        <taxon>Plexauridae</taxon>
        <taxon>Paramuricea</taxon>
    </lineage>
</organism>
<dbReference type="PRINTS" id="PR00237">
    <property type="entry name" value="GPCRRHODOPSN"/>
</dbReference>
<feature type="transmembrane region" description="Helical" evidence="10">
    <location>
        <begin position="306"/>
        <end position="324"/>
    </location>
</feature>
<dbReference type="InterPro" id="IPR000276">
    <property type="entry name" value="GPCR_Rhodpsn"/>
</dbReference>
<keyword evidence="2" id="KW-1003">Cell membrane</keyword>
<name>A0A7D9LJH0_PARCT</name>